<dbReference type="Gene3D" id="3.90.550.10">
    <property type="entry name" value="Spore Coat Polysaccharide Biosynthesis Protein SpsA, Chain A"/>
    <property type="match status" value="1"/>
</dbReference>
<keyword evidence="3" id="KW-1185">Reference proteome</keyword>
<reference evidence="3" key="1">
    <citation type="submission" date="2015-07" db="EMBL/GenBank/DDBJ databases">
        <title>Complete genome sequence and phylogenetic analysis of Limnochorda pilosa.</title>
        <authorList>
            <person name="Watanabe M."/>
            <person name="Kojima H."/>
            <person name="Fukui M."/>
        </authorList>
    </citation>
    <scope>NUCLEOTIDE SEQUENCE [LARGE SCALE GENOMIC DNA]</scope>
    <source>
        <strain evidence="3">HC45</strain>
    </source>
</reference>
<sequence length="312" mass="34777">MNSANGKPVADVSVVIPFYNGHQFMQRALDSVTRQTVLPRRVVVVDDGSQIPLQLVTSYQADGVEVVVIRHEQNRGIPAARNTGIRAAETEWIGFLDQDDEWARDKLERQMEYVRTRGRSGVAIFGSMLVAERGRVTPRPAVSRWLATNPSGMELAERLLRQGNFVPWGTMLVHRAVFESVGLLDESLRGGSDDYDFVLRAAVASQLVWGQTGQSAMLTRHEHEANYSRVDRFFADTTRISSKWLLSSDPKLRAAARQALGRQWFSLARYFHRTGEFQEAVQGYGRSLVLGSAVIKSKAVAGAVLAVAHVRR</sequence>
<dbReference type="InterPro" id="IPR001173">
    <property type="entry name" value="Glyco_trans_2-like"/>
</dbReference>
<dbReference type="GO" id="GO:0016740">
    <property type="term" value="F:transferase activity"/>
    <property type="evidence" value="ECO:0007669"/>
    <property type="project" value="UniProtKB-KW"/>
</dbReference>
<dbReference type="EMBL" id="AP014924">
    <property type="protein sequence ID" value="BAS28094.1"/>
    <property type="molecule type" value="Genomic_DNA"/>
</dbReference>
<keyword evidence="2" id="KW-0808">Transferase</keyword>
<dbReference type="Proteomes" id="UP000065807">
    <property type="component" value="Chromosome"/>
</dbReference>
<evidence type="ECO:0000313" key="3">
    <source>
        <dbReference type="Proteomes" id="UP000065807"/>
    </source>
</evidence>
<gene>
    <name evidence="2" type="ORF">LIP_2253</name>
</gene>
<dbReference type="CDD" id="cd00761">
    <property type="entry name" value="Glyco_tranf_GTA_type"/>
    <property type="match status" value="1"/>
</dbReference>
<dbReference type="SUPFAM" id="SSF53448">
    <property type="entry name" value="Nucleotide-diphospho-sugar transferases"/>
    <property type="match status" value="1"/>
</dbReference>
<proteinExistence type="predicted"/>
<dbReference type="STRING" id="1555112.LIP_2253"/>
<dbReference type="Pfam" id="PF00535">
    <property type="entry name" value="Glycos_transf_2"/>
    <property type="match status" value="1"/>
</dbReference>
<dbReference type="AlphaFoldDB" id="A0A0K2SMP3"/>
<evidence type="ECO:0000313" key="2">
    <source>
        <dbReference type="EMBL" id="BAS28094.1"/>
    </source>
</evidence>
<evidence type="ECO:0000259" key="1">
    <source>
        <dbReference type="Pfam" id="PF00535"/>
    </source>
</evidence>
<feature type="domain" description="Glycosyltransferase 2-like" evidence="1">
    <location>
        <begin position="13"/>
        <end position="124"/>
    </location>
</feature>
<dbReference type="PANTHER" id="PTHR43685">
    <property type="entry name" value="GLYCOSYLTRANSFERASE"/>
    <property type="match status" value="1"/>
</dbReference>
<protein>
    <submittedName>
        <fullName evidence="2">Glycosyl transferase</fullName>
    </submittedName>
</protein>
<organism evidence="2 3">
    <name type="scientific">Limnochorda pilosa</name>
    <dbReference type="NCBI Taxonomy" id="1555112"/>
    <lineage>
        <taxon>Bacteria</taxon>
        <taxon>Bacillati</taxon>
        <taxon>Bacillota</taxon>
        <taxon>Limnochordia</taxon>
        <taxon>Limnochordales</taxon>
        <taxon>Limnochordaceae</taxon>
        <taxon>Limnochorda</taxon>
    </lineage>
</organism>
<dbReference type="InterPro" id="IPR050834">
    <property type="entry name" value="Glycosyltransf_2"/>
</dbReference>
<dbReference type="InterPro" id="IPR029044">
    <property type="entry name" value="Nucleotide-diphossugar_trans"/>
</dbReference>
<name>A0A0K2SMP3_LIMPI</name>
<dbReference type="KEGG" id="lpil:LIP_2253"/>
<reference evidence="3" key="2">
    <citation type="journal article" date="2016" name="Int. J. Syst. Evol. Microbiol.">
        <title>Complete genome sequence and cell structure of Limnochorda pilosa, a Gram-negative spore-former within the phylum Firmicutes.</title>
        <authorList>
            <person name="Watanabe M."/>
            <person name="Kojima H."/>
            <person name="Fukui M."/>
        </authorList>
    </citation>
    <scope>NUCLEOTIDE SEQUENCE [LARGE SCALE GENOMIC DNA]</scope>
    <source>
        <strain evidence="3">HC45</strain>
    </source>
</reference>
<dbReference type="PANTHER" id="PTHR43685:SF2">
    <property type="entry name" value="GLYCOSYLTRANSFERASE 2-LIKE DOMAIN-CONTAINING PROTEIN"/>
    <property type="match status" value="1"/>
</dbReference>
<accession>A0A0K2SMP3</accession>